<dbReference type="Proteomes" id="UP000253922">
    <property type="component" value="Unassembled WGS sequence"/>
</dbReference>
<dbReference type="AlphaFoldDB" id="A0A0M9U2Q3"/>
<evidence type="ECO:0000259" key="1">
    <source>
        <dbReference type="Pfam" id="PF00534"/>
    </source>
</evidence>
<dbReference type="OrthoDB" id="9775208at2"/>
<accession>A0A0M9U2Q3</accession>
<dbReference type="Proteomes" id="UP000264141">
    <property type="component" value="Unassembled WGS sequence"/>
</dbReference>
<dbReference type="RefSeq" id="WP_062196568.1">
    <property type="nucleotide sequence ID" value="NZ_DF967970.1"/>
</dbReference>
<proteinExistence type="predicted"/>
<reference evidence="2" key="1">
    <citation type="journal article" date="2015" name="Genome Announc.">
        <title>Draft Genome Sequences of Anaerolinea thermolimosa IMO-1, Bellilinea caldifistulae GOMI-1, Leptolinea tardivitalis YMTK-2, Levilinea saccharolytica KIBI-1, Longilinea arvoryzae KOME-1, Previously Described as Members of the Class Anaerolineae (Chloroflexi).</title>
        <authorList>
            <person name="Matsuura N."/>
            <person name="Tourlousse M.D."/>
            <person name="Ohashi A."/>
            <person name="Hugenholtz P."/>
            <person name="Sekiguchi Y."/>
        </authorList>
    </citation>
    <scope>NUCLEOTIDE SEQUENCE</scope>
    <source>
        <strain evidence="2">IMO-1</strain>
    </source>
</reference>
<reference evidence="4 6" key="3">
    <citation type="journal article" date="2018" name="Nat. Biotechnol.">
        <title>A standardized bacterial taxonomy based on genome phylogeny substantially revises the tree of life.</title>
        <authorList>
            <person name="Parks D.H."/>
            <person name="Chuvochina M."/>
            <person name="Waite D.W."/>
            <person name="Rinke C."/>
            <person name="Skarshewski A."/>
            <person name="Chaumeil P.A."/>
            <person name="Hugenholtz P."/>
        </authorList>
    </citation>
    <scope>NUCLEOTIDE SEQUENCE [LARGE SCALE GENOMIC DNA]</scope>
    <source>
        <strain evidence="4">UBA8781</strain>
    </source>
</reference>
<evidence type="ECO:0000313" key="4">
    <source>
        <dbReference type="EMBL" id="HCE17453.1"/>
    </source>
</evidence>
<dbReference type="Pfam" id="PF00534">
    <property type="entry name" value="Glycos_transf_1"/>
    <property type="match status" value="1"/>
</dbReference>
<dbReference type="STRING" id="229919.GCA_001050195_03618"/>
<protein>
    <submittedName>
        <fullName evidence="2">Glycosyltransferase</fullName>
    </submittedName>
</protein>
<dbReference type="CDD" id="cd03801">
    <property type="entry name" value="GT4_PimA-like"/>
    <property type="match status" value="1"/>
</dbReference>
<dbReference type="GO" id="GO:0016757">
    <property type="term" value="F:glycosyltransferase activity"/>
    <property type="evidence" value="ECO:0007669"/>
    <property type="project" value="InterPro"/>
</dbReference>
<sequence>MNILCLVDFKPGLGDHWLWNDLPECNDRVDFIVAQPALNWLPGPGKVLGYYPAFVWLGVRAWAWMRNHPCDRILAWEGKNGLALACLRGLFHRQVPKMVVVGYSHRGLATVVPGLIRFAMRFVDRMVVFTHREAEYLPGTLKMNPERVVFCPLGAYDIQQVKSSSERFPNEYIYSGGRSYRDYPTLVQAMDGIECSLIINASLKDTVGLPARQNVHRLGMVPLDEYWNLIKGSLFTVIPLKDVPFAAGLIAILNAMAAGKAIIVTRLPGSEDYIEDGQTGLLVSPGNVSELHEAIAFLLNNPEERARLGRNARRQYERFYTMEAFSARIHSLLENL</sequence>
<gene>
    <name evidence="2" type="ORF">ATHL_03688</name>
    <name evidence="3" type="ORF">ATHL_03739</name>
    <name evidence="4" type="ORF">DEQ80_06305</name>
</gene>
<name>A0A0M9U2Q3_9CHLR</name>
<dbReference type="EMBL" id="DF967970">
    <property type="protein sequence ID" value="GAP08779.1"/>
    <property type="molecule type" value="Genomic_DNA"/>
</dbReference>
<dbReference type="SUPFAM" id="SSF53756">
    <property type="entry name" value="UDP-Glycosyltransferase/glycogen phosphorylase"/>
    <property type="match status" value="1"/>
</dbReference>
<evidence type="ECO:0000313" key="6">
    <source>
        <dbReference type="Proteomes" id="UP000264141"/>
    </source>
</evidence>
<evidence type="ECO:0000313" key="5">
    <source>
        <dbReference type="Proteomes" id="UP000253922"/>
    </source>
</evidence>
<dbReference type="EMBL" id="DPBP01000026">
    <property type="protein sequence ID" value="HCE17453.1"/>
    <property type="molecule type" value="Genomic_DNA"/>
</dbReference>
<dbReference type="PANTHER" id="PTHR12526">
    <property type="entry name" value="GLYCOSYLTRANSFERASE"/>
    <property type="match status" value="1"/>
</dbReference>
<evidence type="ECO:0000313" key="3">
    <source>
        <dbReference type="EMBL" id="GAP08829.1"/>
    </source>
</evidence>
<feature type="domain" description="Glycosyl transferase family 1" evidence="1">
    <location>
        <begin position="212"/>
        <end position="314"/>
    </location>
</feature>
<dbReference type="Gene3D" id="3.40.50.2000">
    <property type="entry name" value="Glycogen Phosphorylase B"/>
    <property type="match status" value="1"/>
</dbReference>
<keyword evidence="5" id="KW-1185">Reference proteome</keyword>
<organism evidence="4 6">
    <name type="scientific">Anaerolinea thermolimosa</name>
    <dbReference type="NCBI Taxonomy" id="229919"/>
    <lineage>
        <taxon>Bacteria</taxon>
        <taxon>Bacillati</taxon>
        <taxon>Chloroflexota</taxon>
        <taxon>Anaerolineae</taxon>
        <taxon>Anaerolineales</taxon>
        <taxon>Anaerolineaceae</taxon>
        <taxon>Anaerolinea</taxon>
    </lineage>
</organism>
<dbReference type="InterPro" id="IPR001296">
    <property type="entry name" value="Glyco_trans_1"/>
</dbReference>
<reference evidence="5" key="2">
    <citation type="submission" date="2015-07" db="EMBL/GenBank/DDBJ databases">
        <title>Draft Genome Sequences of Anaerolinea thermolimosa IMO-1, Bellilinea caldifistulae GOMI-1, Leptolinea tardivitalis YMTK-2, Levilinea saccharolytica KIBI-1,Longilinea arvoryzae KOME-1, Previously Described as Members of the Anaerolineaceae (Chloroflexi).</title>
        <authorList>
            <person name="Sekiguchi Y."/>
            <person name="Ohashi A."/>
            <person name="Matsuura N."/>
            <person name="Tourlousse M.D."/>
        </authorList>
    </citation>
    <scope>NUCLEOTIDE SEQUENCE [LARGE SCALE GENOMIC DNA]</scope>
    <source>
        <strain evidence="5">IMO-1</strain>
    </source>
</reference>
<evidence type="ECO:0000313" key="2">
    <source>
        <dbReference type="EMBL" id="GAP08779.1"/>
    </source>
</evidence>
<dbReference type="EMBL" id="DF967970">
    <property type="protein sequence ID" value="GAP08829.1"/>
    <property type="molecule type" value="Genomic_DNA"/>
</dbReference>
<dbReference type="PANTHER" id="PTHR12526:SF590">
    <property type="entry name" value="ALPHA-MALTOSE-1-PHOSPHATE SYNTHASE"/>
    <property type="match status" value="1"/>
</dbReference>